<dbReference type="AlphaFoldDB" id="A0A6P5PFV5"/>
<name>A0A6P5PFV5_MUSCR</name>
<reference evidence="3" key="1">
    <citation type="submission" date="2025-08" db="UniProtKB">
        <authorList>
            <consortium name="RefSeq"/>
        </authorList>
    </citation>
    <scope>IDENTIFICATION</scope>
</reference>
<feature type="compositionally biased region" description="Basic and acidic residues" evidence="1">
    <location>
        <begin position="19"/>
        <end position="35"/>
    </location>
</feature>
<keyword evidence="2" id="KW-1185">Reference proteome</keyword>
<dbReference type="GeneID" id="110290839"/>
<feature type="compositionally biased region" description="Gly residues" evidence="1">
    <location>
        <begin position="1"/>
        <end position="14"/>
    </location>
</feature>
<evidence type="ECO:0000313" key="3">
    <source>
        <dbReference type="RefSeq" id="XP_021013326.1"/>
    </source>
</evidence>
<sequence length="93" mass="9326">MGLGIRGAGPGGCAAPGRAGERAAAAERVGRRSGEQPEGAPPQARCGGPRTPRPPPVTSACHLRPPPPRSPPLAQVHSVPPLGRPEHQVGGSL</sequence>
<feature type="region of interest" description="Disordered" evidence="1">
    <location>
        <begin position="1"/>
        <end position="93"/>
    </location>
</feature>
<accession>A0A6P5PFV5</accession>
<proteinExistence type="predicted"/>
<gene>
    <name evidence="3" type="primary">LOC110290839</name>
</gene>
<dbReference type="Proteomes" id="UP000515126">
    <property type="component" value="Chromosome 3"/>
</dbReference>
<evidence type="ECO:0000256" key="1">
    <source>
        <dbReference type="SAM" id="MobiDB-lite"/>
    </source>
</evidence>
<dbReference type="KEGG" id="mcal:110290839"/>
<evidence type="ECO:0000313" key="2">
    <source>
        <dbReference type="Proteomes" id="UP000515126"/>
    </source>
</evidence>
<dbReference type="RefSeq" id="XP_021013326.1">
    <property type="nucleotide sequence ID" value="XM_021157667.2"/>
</dbReference>
<protein>
    <submittedName>
        <fullName evidence="3">Splicing factor, proline- and glutamine-rich-like</fullName>
    </submittedName>
</protein>
<organism evidence="2 3">
    <name type="scientific">Mus caroli</name>
    <name type="common">Ryukyu mouse</name>
    <name type="synonym">Ricefield mouse</name>
    <dbReference type="NCBI Taxonomy" id="10089"/>
    <lineage>
        <taxon>Eukaryota</taxon>
        <taxon>Metazoa</taxon>
        <taxon>Chordata</taxon>
        <taxon>Craniata</taxon>
        <taxon>Vertebrata</taxon>
        <taxon>Euteleostomi</taxon>
        <taxon>Mammalia</taxon>
        <taxon>Eutheria</taxon>
        <taxon>Euarchontoglires</taxon>
        <taxon>Glires</taxon>
        <taxon>Rodentia</taxon>
        <taxon>Myomorpha</taxon>
        <taxon>Muroidea</taxon>
        <taxon>Muridae</taxon>
        <taxon>Murinae</taxon>
        <taxon>Mus</taxon>
        <taxon>Mus</taxon>
    </lineage>
</organism>